<feature type="non-terminal residue" evidence="4">
    <location>
        <position position="353"/>
    </location>
</feature>
<keyword evidence="2" id="KW-0732">Signal</keyword>
<organism evidence="4 5">
    <name type="scientific">Patulibacter brassicae</name>
    <dbReference type="NCBI Taxonomy" id="1705717"/>
    <lineage>
        <taxon>Bacteria</taxon>
        <taxon>Bacillati</taxon>
        <taxon>Actinomycetota</taxon>
        <taxon>Thermoleophilia</taxon>
        <taxon>Solirubrobacterales</taxon>
        <taxon>Patulibacteraceae</taxon>
        <taxon>Patulibacter</taxon>
    </lineage>
</organism>
<feature type="region of interest" description="Disordered" evidence="1">
    <location>
        <begin position="32"/>
        <end position="56"/>
    </location>
</feature>
<dbReference type="InterPro" id="IPR031329">
    <property type="entry name" value="NEUT/ALK_ceramidase_N"/>
</dbReference>
<feature type="compositionally biased region" description="Basic residues" evidence="1">
    <location>
        <begin position="308"/>
        <end position="318"/>
    </location>
</feature>
<feature type="chain" id="PRO_5047495012" evidence="2">
    <location>
        <begin position="36"/>
        <end position="353"/>
    </location>
</feature>
<evidence type="ECO:0000256" key="1">
    <source>
        <dbReference type="SAM" id="MobiDB-lite"/>
    </source>
</evidence>
<feature type="region of interest" description="Disordered" evidence="1">
    <location>
        <begin position="308"/>
        <end position="353"/>
    </location>
</feature>
<dbReference type="Pfam" id="PF04734">
    <property type="entry name" value="Ceramidase_alk"/>
    <property type="match status" value="1"/>
</dbReference>
<reference evidence="4 5" key="1">
    <citation type="submission" date="2023-11" db="EMBL/GenBank/DDBJ databases">
        <authorList>
            <person name="Xu M."/>
            <person name="Jiang T."/>
        </authorList>
    </citation>
    <scope>NUCLEOTIDE SEQUENCE [LARGE SCALE GENOMIC DNA]</scope>
    <source>
        <strain evidence="4 5">SD</strain>
    </source>
</reference>
<keyword evidence="5" id="KW-1185">Reference proteome</keyword>
<feature type="signal peptide" evidence="2">
    <location>
        <begin position="1"/>
        <end position="35"/>
    </location>
</feature>
<evidence type="ECO:0000313" key="5">
    <source>
        <dbReference type="Proteomes" id="UP001277761"/>
    </source>
</evidence>
<feature type="compositionally biased region" description="Polar residues" evidence="1">
    <location>
        <begin position="337"/>
        <end position="353"/>
    </location>
</feature>
<proteinExistence type="predicted"/>
<name>A0ABU4VPH6_9ACTN</name>
<evidence type="ECO:0000313" key="4">
    <source>
        <dbReference type="EMBL" id="MDX8153539.1"/>
    </source>
</evidence>
<protein>
    <submittedName>
        <fullName evidence="4">Neutral/alkaline non-lysosomal ceramidase N-terminal domain-containing protein</fullName>
    </submittedName>
</protein>
<dbReference type="EMBL" id="JAXAVX010000016">
    <property type="protein sequence ID" value="MDX8153539.1"/>
    <property type="molecule type" value="Genomic_DNA"/>
</dbReference>
<evidence type="ECO:0000256" key="2">
    <source>
        <dbReference type="SAM" id="SignalP"/>
    </source>
</evidence>
<accession>A0ABU4VPH6</accession>
<dbReference type="RefSeq" id="WP_319955689.1">
    <property type="nucleotide sequence ID" value="NZ_JAXAVX010000016.1"/>
</dbReference>
<evidence type="ECO:0000259" key="3">
    <source>
        <dbReference type="Pfam" id="PF04734"/>
    </source>
</evidence>
<feature type="region of interest" description="Disordered" evidence="1">
    <location>
        <begin position="69"/>
        <end position="95"/>
    </location>
</feature>
<gene>
    <name evidence="4" type="ORF">SK069_18210</name>
</gene>
<feature type="compositionally biased region" description="Basic and acidic residues" evidence="1">
    <location>
        <begin position="34"/>
        <end position="44"/>
    </location>
</feature>
<sequence length="353" mass="36695">MSARSRASRTGGVALLVATALLAPAAGASAHSAHAAEEEMREAAKLPQRPTTAPRGAAELRAATAIGPASSFDAGELPPPDPRAPADGLRAGVGRADMTPPLMGKYFLGGWTRADQIGHGVSTRLTVSALTLQRGSEKLALVALAGFAVPQGLQQAIAAKVADLGFTERNVIISATHTHSSVGGYSPSETLNTAAPGPQMILTDPVSLARFVSPAPADRQLYTFLVERAALAIRRSATTLVPAVAGWGHTTLYGLTRNRSLPARMADLGITDPAKVPYERTINPNVDVLRVDALSAATCAGTVRAAKRRATASRKRARTLAVRRDRARRAARRATGAVSTNGSSSRPKSTTPT</sequence>
<comment type="caution">
    <text evidence="4">The sequence shown here is derived from an EMBL/GenBank/DDBJ whole genome shotgun (WGS) entry which is preliminary data.</text>
</comment>
<feature type="domain" description="Neutral/alkaline non-lysosomal ceramidase N-terminal" evidence="3">
    <location>
        <begin position="91"/>
        <end position="190"/>
    </location>
</feature>
<dbReference type="Proteomes" id="UP001277761">
    <property type="component" value="Unassembled WGS sequence"/>
</dbReference>